<keyword evidence="3" id="KW-1185">Reference proteome</keyword>
<reference evidence="2 3" key="1">
    <citation type="submission" date="2024-06" db="EMBL/GenBank/DDBJ databases">
        <title>Genomic Encyclopedia of Type Strains, Phase IV (KMG-IV): sequencing the most valuable type-strain genomes for metagenomic binning, comparative biology and taxonomic classification.</title>
        <authorList>
            <person name="Goeker M."/>
        </authorList>
    </citation>
    <scope>NUCLEOTIDE SEQUENCE [LARGE SCALE GENOMIC DNA]</scope>
    <source>
        <strain evidence="2 3">DSM 29780</strain>
    </source>
</reference>
<proteinExistence type="predicted"/>
<sequence length="451" mass="49974">MLNTMKPQKPQGNRHVAVIGSGISGLSAAWLMSKDCRVTLIEADGRLGGHSNTVDVMTANGPVPVDTGFIVYNEWNYPNLVRLFQTIGVKTEASDMSFSASINNGSFEYSGTSLMSMIGQKTNLVRLRFWQMVGDILRFYREAPVAAKRAEAREMTLGEFLDREGYSKSFVDNHILPMGAAIWSTTAKEMRSYPLVAFIRFFESHGLLSILNRPVWRTVSGGSRQYVQRILADFDGEVRLNSPVSSVRRSADGVLVDCGQGDELFDDVVIATHGDQALAMRVDASERERALLSAFKYTHNTAVLHSDPGLMPKRKRVWSSWNYIGERNGTGDEQLCVTYWMNMLQNLPTKEPVFVTLNPCRPVKAEKVHATFDYTHPLFDTAALDAQKRLWSIQGQGGIWYCGAHFGSGFHEDGLQSGLAVAESLTGGKRPWQVAGESARIHLPETLAAAE</sequence>
<dbReference type="Gene3D" id="3.30.70.1990">
    <property type="match status" value="1"/>
</dbReference>
<dbReference type="Proteomes" id="UP001549047">
    <property type="component" value="Unassembled WGS sequence"/>
</dbReference>
<evidence type="ECO:0000259" key="1">
    <source>
        <dbReference type="Pfam" id="PF01593"/>
    </source>
</evidence>
<dbReference type="InterPro" id="IPR036188">
    <property type="entry name" value="FAD/NAD-bd_sf"/>
</dbReference>
<dbReference type="PANTHER" id="PTHR42923">
    <property type="entry name" value="PROTOPORPHYRINOGEN OXIDASE"/>
    <property type="match status" value="1"/>
</dbReference>
<comment type="caution">
    <text evidence="2">The sequence shown here is derived from an EMBL/GenBank/DDBJ whole genome shotgun (WGS) entry which is preliminary data.</text>
</comment>
<dbReference type="InterPro" id="IPR050464">
    <property type="entry name" value="Zeta_carotene_desat/Oxidored"/>
</dbReference>
<dbReference type="Gene3D" id="3.50.50.60">
    <property type="entry name" value="FAD/NAD(P)-binding domain"/>
    <property type="match status" value="1"/>
</dbReference>
<dbReference type="SUPFAM" id="SSF51905">
    <property type="entry name" value="FAD/NAD(P)-binding domain"/>
    <property type="match status" value="1"/>
</dbReference>
<protein>
    <submittedName>
        <fullName evidence="2">NAD/FAD-binding protein</fullName>
    </submittedName>
</protein>
<evidence type="ECO:0000313" key="3">
    <source>
        <dbReference type="Proteomes" id="UP001549047"/>
    </source>
</evidence>
<dbReference type="EMBL" id="JBEPMB010000005">
    <property type="protein sequence ID" value="MET3614887.1"/>
    <property type="molecule type" value="Genomic_DNA"/>
</dbReference>
<dbReference type="Gene3D" id="1.10.405.20">
    <property type="match status" value="1"/>
</dbReference>
<dbReference type="InterPro" id="IPR002937">
    <property type="entry name" value="Amino_oxidase"/>
</dbReference>
<dbReference type="RefSeq" id="WP_354557377.1">
    <property type="nucleotide sequence ID" value="NZ_JBEPMB010000005.1"/>
</dbReference>
<gene>
    <name evidence="2" type="ORF">ABID16_003230</name>
</gene>
<accession>A0ABV2J298</accession>
<evidence type="ECO:0000313" key="2">
    <source>
        <dbReference type="EMBL" id="MET3614887.1"/>
    </source>
</evidence>
<name>A0ABV2J298_9HYPH</name>
<organism evidence="2 3">
    <name type="scientific">Rhizobium aquaticum</name>
    <dbReference type="NCBI Taxonomy" id="1549636"/>
    <lineage>
        <taxon>Bacteria</taxon>
        <taxon>Pseudomonadati</taxon>
        <taxon>Pseudomonadota</taxon>
        <taxon>Alphaproteobacteria</taxon>
        <taxon>Hyphomicrobiales</taxon>
        <taxon>Rhizobiaceae</taxon>
        <taxon>Rhizobium/Agrobacterium group</taxon>
        <taxon>Rhizobium</taxon>
    </lineage>
</organism>
<feature type="domain" description="Amine oxidase" evidence="1">
    <location>
        <begin position="23"/>
        <end position="303"/>
    </location>
</feature>
<dbReference type="Pfam" id="PF01593">
    <property type="entry name" value="Amino_oxidase"/>
    <property type="match status" value="1"/>
</dbReference>
<dbReference type="PANTHER" id="PTHR42923:SF17">
    <property type="entry name" value="AMINE OXIDASE DOMAIN-CONTAINING PROTEIN"/>
    <property type="match status" value="1"/>
</dbReference>